<keyword evidence="9" id="KW-1185">Reference proteome</keyword>
<evidence type="ECO:0000256" key="3">
    <source>
        <dbReference type="ARBA" id="ARBA00022737"/>
    </source>
</evidence>
<dbReference type="PROSITE" id="PS50940">
    <property type="entry name" value="CHIT_BIND_II"/>
    <property type="match status" value="3"/>
</dbReference>
<dbReference type="InterPro" id="IPR051940">
    <property type="entry name" value="Chitin_bind-dev_reg"/>
</dbReference>
<reference evidence="8" key="2">
    <citation type="submission" date="2025-05" db="UniProtKB">
        <authorList>
            <consortium name="EnsemblMetazoa"/>
        </authorList>
    </citation>
    <scope>IDENTIFICATION</scope>
    <source>
        <strain evidence="8">Foshan</strain>
    </source>
</reference>
<dbReference type="InterPro" id="IPR036508">
    <property type="entry name" value="Chitin-bd_dom_sf"/>
</dbReference>
<dbReference type="PANTHER" id="PTHR23301">
    <property type="entry name" value="CHITIN BINDING PERITROPHIN-A"/>
    <property type="match status" value="1"/>
</dbReference>
<keyword evidence="4" id="KW-1015">Disulfide bond</keyword>
<feature type="domain" description="Chitin-binding type-2" evidence="7">
    <location>
        <begin position="113"/>
        <end position="172"/>
    </location>
</feature>
<evidence type="ECO:0000313" key="9">
    <source>
        <dbReference type="Proteomes" id="UP000069940"/>
    </source>
</evidence>
<keyword evidence="5" id="KW-0325">Glycoprotein</keyword>
<keyword evidence="2 6" id="KW-0732">Signal</keyword>
<dbReference type="SUPFAM" id="SSF57625">
    <property type="entry name" value="Invertebrate chitin-binding proteins"/>
    <property type="match status" value="3"/>
</dbReference>
<evidence type="ECO:0000256" key="6">
    <source>
        <dbReference type="SAM" id="SignalP"/>
    </source>
</evidence>
<name>A0ABM1ZJX1_AEDAL</name>
<feature type="domain" description="Chitin-binding type-2" evidence="7">
    <location>
        <begin position="190"/>
        <end position="251"/>
    </location>
</feature>
<evidence type="ECO:0000259" key="7">
    <source>
        <dbReference type="PROSITE" id="PS50940"/>
    </source>
</evidence>
<accession>A0ABM1ZJX1</accession>
<organism evidence="8 9">
    <name type="scientific">Aedes albopictus</name>
    <name type="common">Asian tiger mosquito</name>
    <name type="synonym">Stegomyia albopicta</name>
    <dbReference type="NCBI Taxonomy" id="7160"/>
    <lineage>
        <taxon>Eukaryota</taxon>
        <taxon>Metazoa</taxon>
        <taxon>Ecdysozoa</taxon>
        <taxon>Arthropoda</taxon>
        <taxon>Hexapoda</taxon>
        <taxon>Insecta</taxon>
        <taxon>Pterygota</taxon>
        <taxon>Neoptera</taxon>
        <taxon>Endopterygota</taxon>
        <taxon>Diptera</taxon>
        <taxon>Nematocera</taxon>
        <taxon>Culicoidea</taxon>
        <taxon>Culicidae</taxon>
        <taxon>Culicinae</taxon>
        <taxon>Aedini</taxon>
        <taxon>Aedes</taxon>
        <taxon>Stegomyia</taxon>
    </lineage>
</organism>
<sequence>MKAKLFSFILMAVTICHSTIPAACAEKCPEVFDPTHLVFYPHPTDCSKFYFCGHSGPVEKTCPPGLHWNSYANVCDWPSQAGCGEASTEAASSTVVVSTTPTTPASTTAVTPIEKCPEVLDPNHTAFLPHADCTKFYVCTLDGPIETKCPAGLHWNQQASICDWPEVAGCVAGASSTTVGPSPPEAREAVGECPELYDPYNEVFLRHASDCTKYYLCTWGGIAVVQNCPAGLHWNKNTNQCDRPALAGCVVFDRDIHFSRRSN</sequence>
<dbReference type="Gene3D" id="2.170.140.10">
    <property type="entry name" value="Chitin binding domain"/>
    <property type="match status" value="3"/>
</dbReference>
<evidence type="ECO:0000313" key="8">
    <source>
        <dbReference type="EnsemblMetazoa" id="AALFPA23_019204.P28247"/>
    </source>
</evidence>
<dbReference type="Proteomes" id="UP000069940">
    <property type="component" value="Unassembled WGS sequence"/>
</dbReference>
<reference evidence="9" key="1">
    <citation type="journal article" date="2015" name="Proc. Natl. Acad. Sci. U.S.A.">
        <title>Genome sequence of the Asian Tiger mosquito, Aedes albopictus, reveals insights into its biology, genetics, and evolution.</title>
        <authorList>
            <person name="Chen X.G."/>
            <person name="Jiang X."/>
            <person name="Gu J."/>
            <person name="Xu M."/>
            <person name="Wu Y."/>
            <person name="Deng Y."/>
            <person name="Zhang C."/>
            <person name="Bonizzoni M."/>
            <person name="Dermauw W."/>
            <person name="Vontas J."/>
            <person name="Armbruster P."/>
            <person name="Huang X."/>
            <person name="Yang Y."/>
            <person name="Zhang H."/>
            <person name="He W."/>
            <person name="Peng H."/>
            <person name="Liu Y."/>
            <person name="Wu K."/>
            <person name="Chen J."/>
            <person name="Lirakis M."/>
            <person name="Topalis P."/>
            <person name="Van Leeuwen T."/>
            <person name="Hall A.B."/>
            <person name="Jiang X."/>
            <person name="Thorpe C."/>
            <person name="Mueller R.L."/>
            <person name="Sun C."/>
            <person name="Waterhouse R.M."/>
            <person name="Yan G."/>
            <person name="Tu Z.J."/>
            <person name="Fang X."/>
            <person name="James A.A."/>
        </authorList>
    </citation>
    <scope>NUCLEOTIDE SEQUENCE [LARGE SCALE GENOMIC DNA]</scope>
    <source>
        <strain evidence="9">Foshan</strain>
    </source>
</reference>
<dbReference type="InterPro" id="IPR002557">
    <property type="entry name" value="Chitin-bd_dom"/>
</dbReference>
<proteinExistence type="predicted"/>
<keyword evidence="1" id="KW-0147">Chitin-binding</keyword>
<protein>
    <recommendedName>
        <fullName evidence="7">Chitin-binding type-2 domain-containing protein</fullName>
    </recommendedName>
</protein>
<dbReference type="GeneID" id="115263538"/>
<feature type="domain" description="Chitin-binding type-2" evidence="7">
    <location>
        <begin position="25"/>
        <end position="85"/>
    </location>
</feature>
<dbReference type="Pfam" id="PF01607">
    <property type="entry name" value="CBM_14"/>
    <property type="match status" value="3"/>
</dbReference>
<feature type="chain" id="PRO_5045941841" description="Chitin-binding type-2 domain-containing protein" evidence="6">
    <location>
        <begin position="26"/>
        <end position="263"/>
    </location>
</feature>
<dbReference type="SMART" id="SM00494">
    <property type="entry name" value="ChtBD2"/>
    <property type="match status" value="3"/>
</dbReference>
<feature type="signal peptide" evidence="6">
    <location>
        <begin position="1"/>
        <end position="25"/>
    </location>
</feature>
<dbReference type="EnsemblMetazoa" id="AALFPA23_019204.R28247">
    <property type="protein sequence ID" value="AALFPA23_019204.P28247"/>
    <property type="gene ID" value="AALFPA23_019204"/>
</dbReference>
<dbReference type="PANTHER" id="PTHR23301:SF0">
    <property type="entry name" value="CHITIN-BINDING TYPE-2 DOMAIN-CONTAINING PROTEIN-RELATED"/>
    <property type="match status" value="1"/>
</dbReference>
<evidence type="ECO:0000256" key="2">
    <source>
        <dbReference type="ARBA" id="ARBA00022729"/>
    </source>
</evidence>
<dbReference type="RefSeq" id="XP_029722639.2">
    <property type="nucleotide sequence ID" value="XM_029866779.2"/>
</dbReference>
<evidence type="ECO:0000256" key="5">
    <source>
        <dbReference type="ARBA" id="ARBA00023180"/>
    </source>
</evidence>
<evidence type="ECO:0000256" key="1">
    <source>
        <dbReference type="ARBA" id="ARBA00022669"/>
    </source>
</evidence>
<keyword evidence="3" id="KW-0677">Repeat</keyword>
<evidence type="ECO:0000256" key="4">
    <source>
        <dbReference type="ARBA" id="ARBA00023157"/>
    </source>
</evidence>